<proteinExistence type="predicted"/>
<evidence type="ECO:0000259" key="2">
    <source>
        <dbReference type="PROSITE" id="PS50222"/>
    </source>
</evidence>
<evidence type="ECO:0000256" key="1">
    <source>
        <dbReference type="ARBA" id="ARBA00022837"/>
    </source>
</evidence>
<dbReference type="AlphaFoldDB" id="A0AAW1SI64"/>
<dbReference type="InterPro" id="IPR002048">
    <property type="entry name" value="EF_hand_dom"/>
</dbReference>
<dbReference type="InterPro" id="IPR011992">
    <property type="entry name" value="EF-hand-dom_pair"/>
</dbReference>
<protein>
    <recommendedName>
        <fullName evidence="2">EF-hand domain-containing protein</fullName>
    </recommendedName>
</protein>
<evidence type="ECO:0000313" key="3">
    <source>
        <dbReference type="EMBL" id="KAK9845346.1"/>
    </source>
</evidence>
<dbReference type="PROSITE" id="PS00018">
    <property type="entry name" value="EF_HAND_1"/>
    <property type="match status" value="1"/>
</dbReference>
<reference evidence="3 4" key="1">
    <citation type="journal article" date="2024" name="Nat. Commun.">
        <title>Phylogenomics reveals the evolutionary origins of lichenization in chlorophyte algae.</title>
        <authorList>
            <person name="Puginier C."/>
            <person name="Libourel C."/>
            <person name="Otte J."/>
            <person name="Skaloud P."/>
            <person name="Haon M."/>
            <person name="Grisel S."/>
            <person name="Petersen M."/>
            <person name="Berrin J.G."/>
            <person name="Delaux P.M."/>
            <person name="Dal Grande F."/>
            <person name="Keller J."/>
        </authorList>
    </citation>
    <scope>NUCLEOTIDE SEQUENCE [LARGE SCALE GENOMIC DNA]</scope>
    <source>
        <strain evidence="3 4">SAG 245.80</strain>
    </source>
</reference>
<dbReference type="SMART" id="SM00054">
    <property type="entry name" value="EFh"/>
    <property type="match status" value="1"/>
</dbReference>
<sequence length="176" mass="19474">MGQALSFGLTQYDVEELKDHSGGKLTQAEIEGLYKRFRTLDRGHKGYLSTGEFASIPELSINPLHQRLGQIFSEVNFKEFVEALVCCSKRATREDRLARIFSVFDVDGDGVISREDLELMVRQLAGSTFTDEQVQATVNAALKEGGSQAAGLTYEDMAGVLEGRDLDMTVEMPTDE</sequence>
<name>A0AAW1SI64_9CHLO</name>
<dbReference type="GO" id="GO:0005509">
    <property type="term" value="F:calcium ion binding"/>
    <property type="evidence" value="ECO:0007669"/>
    <property type="project" value="InterPro"/>
</dbReference>
<dbReference type="EMBL" id="JALJOU010000003">
    <property type="protein sequence ID" value="KAK9845346.1"/>
    <property type="molecule type" value="Genomic_DNA"/>
</dbReference>
<organism evidence="3 4">
    <name type="scientific">Elliptochloris bilobata</name>
    <dbReference type="NCBI Taxonomy" id="381761"/>
    <lineage>
        <taxon>Eukaryota</taxon>
        <taxon>Viridiplantae</taxon>
        <taxon>Chlorophyta</taxon>
        <taxon>core chlorophytes</taxon>
        <taxon>Trebouxiophyceae</taxon>
        <taxon>Trebouxiophyceae incertae sedis</taxon>
        <taxon>Elliptochloris clade</taxon>
        <taxon>Elliptochloris</taxon>
    </lineage>
</organism>
<evidence type="ECO:0000313" key="4">
    <source>
        <dbReference type="Proteomes" id="UP001445335"/>
    </source>
</evidence>
<dbReference type="Proteomes" id="UP001445335">
    <property type="component" value="Unassembled WGS sequence"/>
</dbReference>
<dbReference type="Gene3D" id="1.10.238.10">
    <property type="entry name" value="EF-hand"/>
    <property type="match status" value="1"/>
</dbReference>
<dbReference type="Pfam" id="PF13499">
    <property type="entry name" value="EF-hand_7"/>
    <property type="match status" value="1"/>
</dbReference>
<keyword evidence="4" id="KW-1185">Reference proteome</keyword>
<feature type="domain" description="EF-hand" evidence="2">
    <location>
        <begin position="28"/>
        <end position="63"/>
    </location>
</feature>
<dbReference type="PANTHER" id="PTHR46971">
    <property type="entry name" value="CALCINEURIN B SUBUNIT (PROTEIN PHOSPHATASE 2B REGULATORY SUBUNIT)-LIKE PROTEIN"/>
    <property type="match status" value="1"/>
</dbReference>
<comment type="caution">
    <text evidence="3">The sequence shown here is derived from an EMBL/GenBank/DDBJ whole genome shotgun (WGS) entry which is preliminary data.</text>
</comment>
<dbReference type="PROSITE" id="PS50222">
    <property type="entry name" value="EF_HAND_2"/>
    <property type="match status" value="2"/>
</dbReference>
<dbReference type="InterPro" id="IPR018247">
    <property type="entry name" value="EF_Hand_1_Ca_BS"/>
</dbReference>
<dbReference type="SUPFAM" id="SSF47473">
    <property type="entry name" value="EF-hand"/>
    <property type="match status" value="1"/>
</dbReference>
<keyword evidence="1" id="KW-0106">Calcium</keyword>
<gene>
    <name evidence="3" type="ORF">WJX81_003956</name>
</gene>
<dbReference type="PANTHER" id="PTHR46971:SF1">
    <property type="entry name" value="CALCINEURIN B SUBUNIT (PROTEIN PHOSPHATASE 2B REGULATORY SUBUNIT)-LIKE PROTEIN"/>
    <property type="match status" value="1"/>
</dbReference>
<accession>A0AAW1SI64</accession>
<feature type="domain" description="EF-hand" evidence="2">
    <location>
        <begin position="92"/>
        <end position="127"/>
    </location>
</feature>